<organism evidence="1 2">
    <name type="scientific">Tulasnella calospora MUT 4182</name>
    <dbReference type="NCBI Taxonomy" id="1051891"/>
    <lineage>
        <taxon>Eukaryota</taxon>
        <taxon>Fungi</taxon>
        <taxon>Dikarya</taxon>
        <taxon>Basidiomycota</taxon>
        <taxon>Agaricomycotina</taxon>
        <taxon>Agaricomycetes</taxon>
        <taxon>Cantharellales</taxon>
        <taxon>Tulasnellaceae</taxon>
        <taxon>Tulasnella</taxon>
    </lineage>
</organism>
<accession>A0A0C3QX32</accession>
<evidence type="ECO:0000313" key="1">
    <source>
        <dbReference type="EMBL" id="KIO34571.1"/>
    </source>
</evidence>
<name>A0A0C3QX32_9AGAM</name>
<protein>
    <submittedName>
        <fullName evidence="1">Uncharacterized protein</fullName>
    </submittedName>
</protein>
<gene>
    <name evidence="1" type="ORF">M407DRAFT_88165</name>
</gene>
<dbReference type="HOGENOM" id="CLU_2051373_0_0_1"/>
<dbReference type="Proteomes" id="UP000054248">
    <property type="component" value="Unassembled WGS sequence"/>
</dbReference>
<keyword evidence="2" id="KW-1185">Reference proteome</keyword>
<dbReference type="EMBL" id="KN822942">
    <property type="protein sequence ID" value="KIO34571.1"/>
    <property type="molecule type" value="Genomic_DNA"/>
</dbReference>
<dbReference type="AlphaFoldDB" id="A0A0C3QX32"/>
<evidence type="ECO:0000313" key="2">
    <source>
        <dbReference type="Proteomes" id="UP000054248"/>
    </source>
</evidence>
<reference evidence="1 2" key="1">
    <citation type="submission" date="2014-04" db="EMBL/GenBank/DDBJ databases">
        <authorList>
            <consortium name="DOE Joint Genome Institute"/>
            <person name="Kuo A."/>
            <person name="Girlanda M."/>
            <person name="Perotto S."/>
            <person name="Kohler A."/>
            <person name="Nagy L.G."/>
            <person name="Floudas D."/>
            <person name="Copeland A."/>
            <person name="Barry K.W."/>
            <person name="Cichocki N."/>
            <person name="Veneault-Fourrey C."/>
            <person name="LaButti K."/>
            <person name="Lindquist E.A."/>
            <person name="Lipzen A."/>
            <person name="Lundell T."/>
            <person name="Morin E."/>
            <person name="Murat C."/>
            <person name="Sun H."/>
            <person name="Tunlid A."/>
            <person name="Henrissat B."/>
            <person name="Grigoriev I.V."/>
            <person name="Hibbett D.S."/>
            <person name="Martin F."/>
            <person name="Nordberg H.P."/>
            <person name="Cantor M.N."/>
            <person name="Hua S.X."/>
        </authorList>
    </citation>
    <scope>NUCLEOTIDE SEQUENCE [LARGE SCALE GENOMIC DNA]</scope>
    <source>
        <strain evidence="1 2">MUT 4182</strain>
    </source>
</reference>
<proteinExistence type="predicted"/>
<sequence length="120" mass="13221">MLVYFLGGFFARLKRQILSAGALIHPSYIPPPHLMATTSADLVNLSSMDQKAFTSLVSRSSQASQADIQGVWTTMCASILGSVLLYLAGHPLPPFSSRSRKRWSRRTLPLLQPLKLLLPL</sequence>
<dbReference type="OrthoDB" id="10261040at2759"/>
<reference evidence="2" key="2">
    <citation type="submission" date="2015-01" db="EMBL/GenBank/DDBJ databases">
        <title>Evolutionary Origins and Diversification of the Mycorrhizal Mutualists.</title>
        <authorList>
            <consortium name="DOE Joint Genome Institute"/>
            <consortium name="Mycorrhizal Genomics Consortium"/>
            <person name="Kohler A."/>
            <person name="Kuo A."/>
            <person name="Nagy L.G."/>
            <person name="Floudas D."/>
            <person name="Copeland A."/>
            <person name="Barry K.W."/>
            <person name="Cichocki N."/>
            <person name="Veneault-Fourrey C."/>
            <person name="LaButti K."/>
            <person name="Lindquist E.A."/>
            <person name="Lipzen A."/>
            <person name="Lundell T."/>
            <person name="Morin E."/>
            <person name="Murat C."/>
            <person name="Riley R."/>
            <person name="Ohm R."/>
            <person name="Sun H."/>
            <person name="Tunlid A."/>
            <person name="Henrissat B."/>
            <person name="Grigoriev I.V."/>
            <person name="Hibbett D.S."/>
            <person name="Martin F."/>
        </authorList>
    </citation>
    <scope>NUCLEOTIDE SEQUENCE [LARGE SCALE GENOMIC DNA]</scope>
    <source>
        <strain evidence="2">MUT 4182</strain>
    </source>
</reference>